<dbReference type="Proteomes" id="UP001642464">
    <property type="component" value="Unassembled WGS sequence"/>
</dbReference>
<evidence type="ECO:0000313" key="3">
    <source>
        <dbReference type="EMBL" id="CAK9063382.1"/>
    </source>
</evidence>
<reference evidence="3 4" key="1">
    <citation type="submission" date="2024-02" db="EMBL/GenBank/DDBJ databases">
        <authorList>
            <person name="Chen Y."/>
            <person name="Shah S."/>
            <person name="Dougan E. K."/>
            <person name="Thang M."/>
            <person name="Chan C."/>
        </authorList>
    </citation>
    <scope>NUCLEOTIDE SEQUENCE [LARGE SCALE GENOMIC DNA]</scope>
</reference>
<evidence type="ECO:0000256" key="1">
    <source>
        <dbReference type="SAM" id="Coils"/>
    </source>
</evidence>
<keyword evidence="1" id="KW-0175">Coiled coil</keyword>
<feature type="compositionally biased region" description="Low complexity" evidence="2">
    <location>
        <begin position="53"/>
        <end position="63"/>
    </location>
</feature>
<organism evidence="3 4">
    <name type="scientific">Durusdinium trenchii</name>
    <dbReference type="NCBI Taxonomy" id="1381693"/>
    <lineage>
        <taxon>Eukaryota</taxon>
        <taxon>Sar</taxon>
        <taxon>Alveolata</taxon>
        <taxon>Dinophyceae</taxon>
        <taxon>Suessiales</taxon>
        <taxon>Symbiodiniaceae</taxon>
        <taxon>Durusdinium</taxon>
    </lineage>
</organism>
<comment type="caution">
    <text evidence="3">The sequence shown here is derived from an EMBL/GenBank/DDBJ whole genome shotgun (WGS) entry which is preliminary data.</text>
</comment>
<sequence length="265" mass="30555">MEEVVRELRTQIEQLRSQQTTLNAALQRAQTAFEQQSVALTETRNELGRVRAEATASSQAATSIGDSRLVDPRNNPKPSLFDGKRESWERWKYIFLARASTVNTAYSALLEKAEQSATPIEHDELSDSEVRLSRALLTILMGYAPDCVMGMVQHAPEGNGLETWGRLVKTNEPAHKSKAWVWRKHLTNPNFPTDSEAFYQWEFEIREFKRQFKKKIDEDEKLSVLVHVAPKELQQPIFMHADSLDSYMKVRTYIEQYLSARNLWP</sequence>
<accession>A0ABP0NJQ3</accession>
<proteinExistence type="predicted"/>
<name>A0ABP0NJQ3_9DINO</name>
<keyword evidence="4" id="KW-1185">Reference proteome</keyword>
<feature type="region of interest" description="Disordered" evidence="2">
    <location>
        <begin position="52"/>
        <end position="82"/>
    </location>
</feature>
<feature type="coiled-coil region" evidence="1">
    <location>
        <begin position="5"/>
        <end position="32"/>
    </location>
</feature>
<evidence type="ECO:0000256" key="2">
    <source>
        <dbReference type="SAM" id="MobiDB-lite"/>
    </source>
</evidence>
<dbReference type="EMBL" id="CAXAMM010028763">
    <property type="protein sequence ID" value="CAK9063382.1"/>
    <property type="molecule type" value="Genomic_DNA"/>
</dbReference>
<protein>
    <submittedName>
        <fullName evidence="3">Retrovirus-related Pol polyprotein from transposon TNT 1-94</fullName>
    </submittedName>
</protein>
<evidence type="ECO:0000313" key="4">
    <source>
        <dbReference type="Proteomes" id="UP001642464"/>
    </source>
</evidence>
<gene>
    <name evidence="3" type="ORF">SCF082_LOCUS32827</name>
</gene>